<comment type="caution">
    <text evidence="9">The sequence shown here is derived from an EMBL/GenBank/DDBJ whole genome shotgun (WGS) entry which is preliminary data.</text>
</comment>
<comment type="subunit">
    <text evidence="6">Homodimer.</text>
</comment>
<feature type="domain" description="Thiamine pyrophosphate enzyme N-terminal TPP-binding" evidence="7">
    <location>
        <begin position="10"/>
        <end position="116"/>
    </location>
</feature>
<evidence type="ECO:0000256" key="1">
    <source>
        <dbReference type="ARBA" id="ARBA00022679"/>
    </source>
</evidence>
<comment type="pathway">
    <text evidence="6">Quinol/quinone metabolism; 1,4-dihydroxy-2-naphthoate biosynthesis; 1,4-dihydroxy-2-naphthoate from chorismate: step 2/7.</text>
</comment>
<dbReference type="GO" id="GO:0030145">
    <property type="term" value="F:manganese ion binding"/>
    <property type="evidence" value="ECO:0007669"/>
    <property type="project" value="UniProtKB-UniRule"/>
</dbReference>
<dbReference type="Pfam" id="PF16582">
    <property type="entry name" value="TPP_enzyme_M_2"/>
    <property type="match status" value="1"/>
</dbReference>
<evidence type="ECO:0000259" key="8">
    <source>
        <dbReference type="Pfam" id="PF16582"/>
    </source>
</evidence>
<dbReference type="Gene3D" id="3.40.50.1220">
    <property type="entry name" value="TPP-binding domain"/>
    <property type="match status" value="1"/>
</dbReference>
<name>A0A4R4KGT3_9BACT</name>
<dbReference type="CDD" id="cd02009">
    <property type="entry name" value="TPP_SHCHC_synthase"/>
    <property type="match status" value="1"/>
</dbReference>
<comment type="cofactor">
    <cofactor evidence="6">
        <name>thiamine diphosphate</name>
        <dbReference type="ChEBI" id="CHEBI:58937"/>
    </cofactor>
    <text evidence="6">Binds 1 thiamine pyrophosphate per subunit.</text>
</comment>
<dbReference type="Pfam" id="PF02776">
    <property type="entry name" value="TPP_enzyme_N"/>
    <property type="match status" value="1"/>
</dbReference>
<comment type="function">
    <text evidence="6">Catalyzes the thiamine diphosphate-dependent decarboxylation of 2-oxoglutarate and the subsequent addition of the resulting succinic semialdehyde-thiamine pyrophosphate anion to isochorismate to yield 2-succinyl-5-enolpyruvyl-6-hydroxy-3-cyclohexene-1-carboxylate (SEPHCHC).</text>
</comment>
<evidence type="ECO:0000256" key="5">
    <source>
        <dbReference type="ARBA" id="ARBA00023211"/>
    </source>
</evidence>
<dbReference type="Proteomes" id="UP000295706">
    <property type="component" value="Unassembled WGS sequence"/>
</dbReference>
<comment type="catalytic activity">
    <reaction evidence="6">
        <text>isochorismate + 2-oxoglutarate + H(+) = 5-enolpyruvoyl-6-hydroxy-2-succinyl-cyclohex-3-ene-1-carboxylate + CO2</text>
        <dbReference type="Rhea" id="RHEA:25593"/>
        <dbReference type="ChEBI" id="CHEBI:15378"/>
        <dbReference type="ChEBI" id="CHEBI:16526"/>
        <dbReference type="ChEBI" id="CHEBI:16810"/>
        <dbReference type="ChEBI" id="CHEBI:29780"/>
        <dbReference type="ChEBI" id="CHEBI:58818"/>
        <dbReference type="EC" id="2.2.1.9"/>
    </reaction>
</comment>
<accession>A0A4R4KGT3</accession>
<keyword evidence="2 6" id="KW-0479">Metal-binding</keyword>
<evidence type="ECO:0000256" key="6">
    <source>
        <dbReference type="HAMAP-Rule" id="MF_01659"/>
    </source>
</evidence>
<dbReference type="Gene3D" id="3.40.50.970">
    <property type="match status" value="2"/>
</dbReference>
<dbReference type="CDD" id="cd07037">
    <property type="entry name" value="TPP_PYR_MenD"/>
    <property type="match status" value="1"/>
</dbReference>
<dbReference type="EMBL" id="SMJU01000004">
    <property type="protein sequence ID" value="TDB66963.1"/>
    <property type="molecule type" value="Genomic_DNA"/>
</dbReference>
<dbReference type="EC" id="2.2.1.9" evidence="6"/>
<dbReference type="UniPathway" id="UPA00079"/>
<dbReference type="PIRSF" id="PIRSF004983">
    <property type="entry name" value="MenD"/>
    <property type="match status" value="1"/>
</dbReference>
<keyword evidence="6" id="KW-0474">Menaquinone biosynthesis</keyword>
<evidence type="ECO:0000256" key="4">
    <source>
        <dbReference type="ARBA" id="ARBA00023052"/>
    </source>
</evidence>
<protein>
    <recommendedName>
        <fullName evidence="6">2-succinyl-5-enolpyruvyl-6-hydroxy-3-cyclohexene-1-carboxylate synthase</fullName>
        <shortName evidence="6">SEPHCHC synthase</shortName>
        <ecNumber evidence="6">2.2.1.9</ecNumber>
    </recommendedName>
    <alternativeName>
        <fullName evidence="6">Menaquinone biosynthesis protein MenD</fullName>
    </alternativeName>
</protein>
<reference evidence="9 10" key="1">
    <citation type="submission" date="2019-02" db="EMBL/GenBank/DDBJ databases">
        <title>Arundinibacter roseus gen. nov., sp. nov., a new member of the family Cytophagaceae.</title>
        <authorList>
            <person name="Szuroczki S."/>
            <person name="Khayer B."/>
            <person name="Sproer C."/>
            <person name="Toumi M."/>
            <person name="Szabo A."/>
            <person name="Felfoldi T."/>
            <person name="Schumann P."/>
            <person name="Toth E."/>
        </authorList>
    </citation>
    <scope>NUCLEOTIDE SEQUENCE [LARGE SCALE GENOMIC DNA]</scope>
    <source>
        <strain evidence="9 10">DMA-k-7a</strain>
    </source>
</reference>
<dbReference type="GO" id="GO:0070204">
    <property type="term" value="F:2-succinyl-5-enolpyruvyl-6-hydroxy-3-cyclohexene-1-carboxylic-acid synthase activity"/>
    <property type="evidence" value="ECO:0007669"/>
    <property type="project" value="UniProtKB-UniRule"/>
</dbReference>
<dbReference type="UniPathway" id="UPA01057">
    <property type="reaction ID" value="UER00164"/>
</dbReference>
<dbReference type="NCBIfam" id="TIGR00173">
    <property type="entry name" value="menD"/>
    <property type="match status" value="1"/>
</dbReference>
<dbReference type="GO" id="GO:0000287">
    <property type="term" value="F:magnesium ion binding"/>
    <property type="evidence" value="ECO:0007669"/>
    <property type="project" value="UniProtKB-UniRule"/>
</dbReference>
<keyword evidence="10" id="KW-1185">Reference proteome</keyword>
<gene>
    <name evidence="6 9" type="primary">menD</name>
    <name evidence="9" type="ORF">EZE20_07545</name>
</gene>
<keyword evidence="3 6" id="KW-0460">Magnesium</keyword>
<comment type="similarity">
    <text evidence="6">Belongs to the TPP enzyme family. MenD subfamily.</text>
</comment>
<organism evidence="9 10">
    <name type="scientific">Arundinibacter roseus</name>
    <dbReference type="NCBI Taxonomy" id="2070510"/>
    <lineage>
        <taxon>Bacteria</taxon>
        <taxon>Pseudomonadati</taxon>
        <taxon>Bacteroidota</taxon>
        <taxon>Cytophagia</taxon>
        <taxon>Cytophagales</taxon>
        <taxon>Spirosomataceae</taxon>
        <taxon>Arundinibacter</taxon>
    </lineage>
</organism>
<comment type="pathway">
    <text evidence="6">Quinol/quinone metabolism; menaquinone biosynthesis.</text>
</comment>
<comment type="cofactor">
    <cofactor evidence="6">
        <name>Mg(2+)</name>
        <dbReference type="ChEBI" id="CHEBI:18420"/>
    </cofactor>
    <cofactor evidence="6">
        <name>Mn(2+)</name>
        <dbReference type="ChEBI" id="CHEBI:29035"/>
    </cofactor>
</comment>
<dbReference type="InterPro" id="IPR029061">
    <property type="entry name" value="THDP-binding"/>
</dbReference>
<keyword evidence="4 6" id="KW-0786">Thiamine pyrophosphate</keyword>
<dbReference type="InterPro" id="IPR012001">
    <property type="entry name" value="Thiamin_PyroP_enz_TPP-bd_dom"/>
</dbReference>
<dbReference type="HAMAP" id="MF_01659">
    <property type="entry name" value="MenD"/>
    <property type="match status" value="1"/>
</dbReference>
<dbReference type="PANTHER" id="PTHR42916:SF1">
    <property type="entry name" value="PROTEIN PHYLLO, CHLOROPLASTIC"/>
    <property type="match status" value="1"/>
</dbReference>
<proteinExistence type="inferred from homology"/>
<feature type="domain" description="Menaquinone biosynthesis protein MenD middle" evidence="8">
    <location>
        <begin position="203"/>
        <end position="336"/>
    </location>
</feature>
<keyword evidence="1 6" id="KW-0808">Transferase</keyword>
<dbReference type="InterPro" id="IPR004433">
    <property type="entry name" value="MenaQ_synth_MenD"/>
</dbReference>
<dbReference type="OrthoDB" id="9791859at2"/>
<evidence type="ECO:0000259" key="7">
    <source>
        <dbReference type="Pfam" id="PF02776"/>
    </source>
</evidence>
<evidence type="ECO:0000256" key="3">
    <source>
        <dbReference type="ARBA" id="ARBA00022842"/>
    </source>
</evidence>
<dbReference type="AlphaFoldDB" id="A0A4R4KGT3"/>
<evidence type="ECO:0000256" key="2">
    <source>
        <dbReference type="ARBA" id="ARBA00022723"/>
    </source>
</evidence>
<dbReference type="GO" id="GO:0009234">
    <property type="term" value="P:menaquinone biosynthetic process"/>
    <property type="evidence" value="ECO:0007669"/>
    <property type="project" value="UniProtKB-UniRule"/>
</dbReference>
<dbReference type="GO" id="GO:0030976">
    <property type="term" value="F:thiamine pyrophosphate binding"/>
    <property type="evidence" value="ECO:0007669"/>
    <property type="project" value="UniProtKB-UniRule"/>
</dbReference>
<dbReference type="InterPro" id="IPR032264">
    <property type="entry name" value="MenD_middle"/>
</dbReference>
<dbReference type="PANTHER" id="PTHR42916">
    <property type="entry name" value="2-SUCCINYL-5-ENOLPYRUVYL-6-HYDROXY-3-CYCLOHEXENE-1-CARBOXYLATE SYNTHASE"/>
    <property type="match status" value="1"/>
</dbReference>
<evidence type="ECO:0000313" key="9">
    <source>
        <dbReference type="EMBL" id="TDB66963.1"/>
    </source>
</evidence>
<evidence type="ECO:0000313" key="10">
    <source>
        <dbReference type="Proteomes" id="UP000295706"/>
    </source>
</evidence>
<sequence>MAVLQPLLDLVQLCYEHGVRQAIISPGSRSAALTLAFARHAGIQCTVVMDERSAGFISLGMAQQLQHPVVLVCTSGSAAYNYAPAVTEAFFQHVPLLILTADRPPEWIHQHDGQTIYQSGIFGKHVKESVTLPADYTVEDSRWFINRVVNEALLLTRSAPFGPVHINVPIREPFYPTEDEKAVASPEIRKIERTPTFAQMDRTIWHSILDEWEDSPRILIAVGQMAPDLELNQSLQKITQEFGIPVLGDVISNLSPHEQSIARQDLFLTNDPPKELVPDLLITLGQSFISKNLKLFLRRNPPKQHWHISEDSHIIDTFQTLTKHIPMNPQKFFSQVFEEIDYKRFVQHGENEQEEQFLEAWLSEDRRVRRKMNDYLGNLTLLNEFIAVRFILSNLPQKSILHLGNSMSVRYANFLGIDNEGVEVYCNRGTSGIDGCVSTAIGAAFMTGLPVYLIVGDVSFFYDRNGLMLQTLPDNLRIIVLNNSGGSIFRMIDGPAKQPELETFFETKHSYTAQRTAEDSGLDYLHVDEWTALPKIWETFRSGTKIALLEIKTEAEENVRVMKELKNMVKKN</sequence>
<keyword evidence="5 6" id="KW-0464">Manganese</keyword>
<dbReference type="SUPFAM" id="SSF52518">
    <property type="entry name" value="Thiamin diphosphate-binding fold (THDP-binding)"/>
    <property type="match status" value="2"/>
</dbReference>